<evidence type="ECO:0000256" key="5">
    <source>
        <dbReference type="ARBA" id="ARBA00023180"/>
    </source>
</evidence>
<feature type="compositionally biased region" description="Polar residues" evidence="7">
    <location>
        <begin position="1173"/>
        <end position="1194"/>
    </location>
</feature>
<dbReference type="EMBL" id="NEDP02005490">
    <property type="protein sequence ID" value="OWF40059.1"/>
    <property type="molecule type" value="Genomic_DNA"/>
</dbReference>
<evidence type="ECO:0000313" key="12">
    <source>
        <dbReference type="EMBL" id="OWF40059.1"/>
    </source>
</evidence>
<feature type="transmembrane region" description="Helical" evidence="8">
    <location>
        <begin position="1034"/>
        <end position="1059"/>
    </location>
</feature>
<feature type="domain" description="Ig-like" evidence="10">
    <location>
        <begin position="239"/>
        <end position="322"/>
    </location>
</feature>
<feature type="domain" description="Ig-like" evidence="10">
    <location>
        <begin position="436"/>
        <end position="525"/>
    </location>
</feature>
<keyword evidence="2" id="KW-0677">Repeat</keyword>
<evidence type="ECO:0000256" key="2">
    <source>
        <dbReference type="ARBA" id="ARBA00022737"/>
    </source>
</evidence>
<evidence type="ECO:0000256" key="8">
    <source>
        <dbReference type="SAM" id="Phobius"/>
    </source>
</evidence>
<evidence type="ECO:0000259" key="11">
    <source>
        <dbReference type="PROSITE" id="PS50853"/>
    </source>
</evidence>
<gene>
    <name evidence="12" type="ORF">KP79_PYT22095</name>
</gene>
<dbReference type="Pfam" id="PF00041">
    <property type="entry name" value="fn3"/>
    <property type="match status" value="1"/>
</dbReference>
<dbReference type="STRING" id="6573.A0A210PU85"/>
<proteinExistence type="predicted"/>
<feature type="compositionally biased region" description="Basic and acidic residues" evidence="7">
    <location>
        <begin position="1241"/>
        <end position="1264"/>
    </location>
</feature>
<evidence type="ECO:0000256" key="1">
    <source>
        <dbReference type="ARBA" id="ARBA00004479"/>
    </source>
</evidence>
<dbReference type="SMART" id="SM00060">
    <property type="entry name" value="FN3"/>
    <property type="match status" value="2"/>
</dbReference>
<dbReference type="InterPro" id="IPR013098">
    <property type="entry name" value="Ig_I-set"/>
</dbReference>
<dbReference type="InterPro" id="IPR003961">
    <property type="entry name" value="FN3_dom"/>
</dbReference>
<keyword evidence="4" id="KW-1015">Disulfide bond</keyword>
<dbReference type="SUPFAM" id="SSF48726">
    <property type="entry name" value="Immunoglobulin"/>
    <property type="match status" value="9"/>
</dbReference>
<feature type="region of interest" description="Disordered" evidence="7">
    <location>
        <begin position="1209"/>
        <end position="1372"/>
    </location>
</feature>
<protein>
    <submittedName>
        <fullName evidence="12">Nephrin</fullName>
    </submittedName>
</protein>
<comment type="subcellular location">
    <subcellularLocation>
        <location evidence="1">Membrane</location>
        <topology evidence="1">Single-pass type I membrane protein</topology>
    </subcellularLocation>
</comment>
<evidence type="ECO:0000256" key="7">
    <source>
        <dbReference type="SAM" id="MobiDB-lite"/>
    </source>
</evidence>
<dbReference type="InterPro" id="IPR036179">
    <property type="entry name" value="Ig-like_dom_sf"/>
</dbReference>
<feature type="compositionally biased region" description="Polar residues" evidence="7">
    <location>
        <begin position="1337"/>
        <end position="1346"/>
    </location>
</feature>
<dbReference type="Gene3D" id="2.60.40.10">
    <property type="entry name" value="Immunoglobulins"/>
    <property type="match status" value="10"/>
</dbReference>
<accession>A0A210PU85</accession>
<dbReference type="GO" id="GO:0005911">
    <property type="term" value="C:cell-cell junction"/>
    <property type="evidence" value="ECO:0007669"/>
    <property type="project" value="TreeGrafter"/>
</dbReference>
<dbReference type="InterPro" id="IPR007110">
    <property type="entry name" value="Ig-like_dom"/>
</dbReference>
<evidence type="ECO:0000259" key="10">
    <source>
        <dbReference type="PROSITE" id="PS50835"/>
    </source>
</evidence>
<dbReference type="SMART" id="SM00409">
    <property type="entry name" value="IG"/>
    <property type="match status" value="9"/>
</dbReference>
<dbReference type="Proteomes" id="UP000242188">
    <property type="component" value="Unassembled WGS sequence"/>
</dbReference>
<evidence type="ECO:0000256" key="6">
    <source>
        <dbReference type="ARBA" id="ARBA00023319"/>
    </source>
</evidence>
<feature type="domain" description="Ig-like" evidence="10">
    <location>
        <begin position="726"/>
        <end position="815"/>
    </location>
</feature>
<feature type="region of interest" description="Disordered" evidence="7">
    <location>
        <begin position="1170"/>
        <end position="1194"/>
    </location>
</feature>
<dbReference type="SUPFAM" id="SSF49265">
    <property type="entry name" value="Fibronectin type III"/>
    <property type="match status" value="1"/>
</dbReference>
<dbReference type="PROSITE" id="PS50835">
    <property type="entry name" value="IG_LIKE"/>
    <property type="match status" value="9"/>
</dbReference>
<dbReference type="GO" id="GO:0050839">
    <property type="term" value="F:cell adhesion molecule binding"/>
    <property type="evidence" value="ECO:0007669"/>
    <property type="project" value="TreeGrafter"/>
</dbReference>
<feature type="domain" description="Ig-like" evidence="10">
    <location>
        <begin position="530"/>
        <end position="626"/>
    </location>
</feature>
<feature type="domain" description="Ig-like" evidence="10">
    <location>
        <begin position="819"/>
        <end position="911"/>
    </location>
</feature>
<dbReference type="Pfam" id="PF07679">
    <property type="entry name" value="I-set"/>
    <property type="match status" value="2"/>
</dbReference>
<dbReference type="PANTHER" id="PTHR11640">
    <property type="entry name" value="NEPHRIN"/>
    <property type="match status" value="1"/>
</dbReference>
<name>A0A210PU85_MIZYE</name>
<dbReference type="InterPro" id="IPR003599">
    <property type="entry name" value="Ig_sub"/>
</dbReference>
<feature type="compositionally biased region" description="Basic and acidic residues" evidence="7">
    <location>
        <begin position="1362"/>
        <end position="1372"/>
    </location>
</feature>
<dbReference type="GO" id="GO:0098609">
    <property type="term" value="P:cell-cell adhesion"/>
    <property type="evidence" value="ECO:0007669"/>
    <property type="project" value="TreeGrafter"/>
</dbReference>
<feature type="domain" description="Ig-like" evidence="10">
    <location>
        <begin position="333"/>
        <end position="428"/>
    </location>
</feature>
<dbReference type="CDD" id="cd00096">
    <property type="entry name" value="Ig"/>
    <property type="match status" value="1"/>
</dbReference>
<feature type="chain" id="PRO_5013392669" evidence="9">
    <location>
        <begin position="23"/>
        <end position="1372"/>
    </location>
</feature>
<dbReference type="PANTHER" id="PTHR11640:SF31">
    <property type="entry name" value="IRREGULAR CHIASM C-ROUGHEST PROTEIN-RELATED"/>
    <property type="match status" value="1"/>
</dbReference>
<feature type="signal peptide" evidence="9">
    <location>
        <begin position="1"/>
        <end position="22"/>
    </location>
</feature>
<evidence type="ECO:0000256" key="4">
    <source>
        <dbReference type="ARBA" id="ARBA00023157"/>
    </source>
</evidence>
<keyword evidence="6" id="KW-0393">Immunoglobulin domain</keyword>
<dbReference type="InterPro" id="IPR003598">
    <property type="entry name" value="Ig_sub2"/>
</dbReference>
<keyword evidence="13" id="KW-1185">Reference proteome</keyword>
<dbReference type="Pfam" id="PF08205">
    <property type="entry name" value="C2-set_2"/>
    <property type="match status" value="3"/>
</dbReference>
<dbReference type="OrthoDB" id="10028801at2759"/>
<reference evidence="12 13" key="1">
    <citation type="journal article" date="2017" name="Nat. Ecol. Evol.">
        <title>Scallop genome provides insights into evolution of bilaterian karyotype and development.</title>
        <authorList>
            <person name="Wang S."/>
            <person name="Zhang J."/>
            <person name="Jiao W."/>
            <person name="Li J."/>
            <person name="Xun X."/>
            <person name="Sun Y."/>
            <person name="Guo X."/>
            <person name="Huan P."/>
            <person name="Dong B."/>
            <person name="Zhang L."/>
            <person name="Hu X."/>
            <person name="Sun X."/>
            <person name="Wang J."/>
            <person name="Zhao C."/>
            <person name="Wang Y."/>
            <person name="Wang D."/>
            <person name="Huang X."/>
            <person name="Wang R."/>
            <person name="Lv J."/>
            <person name="Li Y."/>
            <person name="Zhang Z."/>
            <person name="Liu B."/>
            <person name="Lu W."/>
            <person name="Hui Y."/>
            <person name="Liang J."/>
            <person name="Zhou Z."/>
            <person name="Hou R."/>
            <person name="Li X."/>
            <person name="Liu Y."/>
            <person name="Li H."/>
            <person name="Ning X."/>
            <person name="Lin Y."/>
            <person name="Zhao L."/>
            <person name="Xing Q."/>
            <person name="Dou J."/>
            <person name="Li Y."/>
            <person name="Mao J."/>
            <person name="Guo H."/>
            <person name="Dou H."/>
            <person name="Li T."/>
            <person name="Mu C."/>
            <person name="Jiang W."/>
            <person name="Fu Q."/>
            <person name="Fu X."/>
            <person name="Miao Y."/>
            <person name="Liu J."/>
            <person name="Yu Q."/>
            <person name="Li R."/>
            <person name="Liao H."/>
            <person name="Li X."/>
            <person name="Kong Y."/>
            <person name="Jiang Z."/>
            <person name="Chourrout D."/>
            <person name="Li R."/>
            <person name="Bao Z."/>
        </authorList>
    </citation>
    <scope>NUCLEOTIDE SEQUENCE [LARGE SCALE GENOMIC DNA]</scope>
    <source>
        <strain evidence="12 13">PY_sf001</strain>
    </source>
</reference>
<dbReference type="CDD" id="cd00098">
    <property type="entry name" value="IgC1"/>
    <property type="match status" value="1"/>
</dbReference>
<keyword evidence="9" id="KW-0732">Signal</keyword>
<dbReference type="InterPro" id="IPR013162">
    <property type="entry name" value="CD80_C2-set"/>
</dbReference>
<dbReference type="InterPro" id="IPR051275">
    <property type="entry name" value="Cell_adhesion_signaling"/>
</dbReference>
<evidence type="ECO:0000256" key="9">
    <source>
        <dbReference type="SAM" id="SignalP"/>
    </source>
</evidence>
<keyword evidence="8" id="KW-0812">Transmembrane</keyword>
<dbReference type="PROSITE" id="PS50853">
    <property type="entry name" value="FN3"/>
    <property type="match status" value="1"/>
</dbReference>
<feature type="domain" description="Ig-like" evidence="10">
    <location>
        <begin position="24"/>
        <end position="120"/>
    </location>
</feature>
<dbReference type="InterPro" id="IPR036116">
    <property type="entry name" value="FN3_sf"/>
</dbReference>
<organism evidence="12 13">
    <name type="scientific">Mizuhopecten yessoensis</name>
    <name type="common">Japanese scallop</name>
    <name type="synonym">Patinopecten yessoensis</name>
    <dbReference type="NCBI Taxonomy" id="6573"/>
    <lineage>
        <taxon>Eukaryota</taxon>
        <taxon>Metazoa</taxon>
        <taxon>Spiralia</taxon>
        <taxon>Lophotrochozoa</taxon>
        <taxon>Mollusca</taxon>
        <taxon>Bivalvia</taxon>
        <taxon>Autobranchia</taxon>
        <taxon>Pteriomorphia</taxon>
        <taxon>Pectinida</taxon>
        <taxon>Pectinoidea</taxon>
        <taxon>Pectinidae</taxon>
        <taxon>Mizuhopecten</taxon>
    </lineage>
</organism>
<evidence type="ECO:0000313" key="13">
    <source>
        <dbReference type="Proteomes" id="UP000242188"/>
    </source>
</evidence>
<feature type="domain" description="Fibronectin type-III" evidence="11">
    <location>
        <begin position="920"/>
        <end position="1016"/>
    </location>
</feature>
<sequence length="1372" mass="150220">MIGLSSLAQLILLAWSIYEVVGQQYFIETPGDTRVVEGRSTMLNCSIGNRVGKVQWAMDDILLGFDLSIPGYPRYSMLQTSPERYNLYIVNTTLWDDATFECQVLPAQGNPALQASAQLTILVPPEMPKIVGHPNGSIVNIRHTDAIVQLTCEVRNARPAASITWYKNGVVVTENVEYTVEPIANDKRENAHNTLTLTPDFQSKEHGAIYTCKGTNEAIRGQFLETSVTINVQFPPSIPEITGYRRGQTVHRGETMNLECVSRGGNPLAQVVWFKNDVKVDFSYSSSNDRSINELSFTVGASDNDAVYRCEATNAATEYPLTAQVQIVVYFPPEKVTISGNRLATAGEEVELTCETANSNPASVVTWLVRGRQIAGTQSHVEESDDGGYITRSLIRVTLTNREDQIVYTCQAMNDGSSEPVTDTVTLSVLYPPGAPVITGYEEGDFLKAGDVKRLTCSSAGGNPMATLKWFKGNELLDSTTKTRGSIVSSELTLVAAPGDNNAIYKCTASNEATPTPLQVLKKLTVYFPPARVTLTADPSEPKAGQHLRLTCLSASSNPPAAIMWVRDNVLRQGVTINKSPSTDGGMTTTNVLDITPTAADHLAEYHCQATNLVIGDKVNDAITLSVMFAPVFDLSMSPANIEITEGDSRSVNLTAAANPPVLTYKFYRDGIEVSVPGDVNSFTFDSGALQISNIQRGDMGRYSLEARNAEGMSHFNFTLNVLYAASITTITSPVEEEIGGAAFFECIADANPITSNMITWSRSDFDMSKTKQAFENNKGHLTVYELEKTDTGTFTCTADNQIGQPSVMEAILIVKFQPIIDDTAQYSKAAGDHGSTVQLICLAEGAPEVTFDWIKREGDMSGGKYHIESEKVDTIKYRSVVTISDISETEYGTYVCSATNEKGQDTFDISVDGTSRPDQPGELTFINATHDMLTISWNPGFNGGLPQRFKVRYKEKNRPGYTHIDITPIDIRVTTVFVIKGLRKDTSYLVAVLTTNDLGPAEGSPPEIEVKTSASALGGEAASTIQTSDDTPVIIILVVCVVGIFLLALNIGLILFFVRRRKKRLENNSDTTSHTNTIELYGPTKETALYPMTPSDDSRSYGTYEKNMDDFSDDYKNFEHDRKSMHSSQCTCNCVQVKVKTVSRGGKCSCLSMDSSGDEDIKRVFLPPPGYSSRSYTPNKMDSPNLGNTHKSFLTDTRPYLDEERQAAQWQYEDPYRSRNKGTFDSDYMNPLTNGHSPTHFHDYNGRTETRPKSVTDYSDQRSSRSSSRNGLGTTPPPPPPVRSSSKGVANNYGHSPIPPLPARNYDVDDLPPPLYDDTPQPRYAPAPGSVGGRYTNPNVISNPTYEGPSEGGNAAQRNHIPVDDMRGDLV</sequence>
<feature type="domain" description="Ig-like" evidence="10">
    <location>
        <begin position="128"/>
        <end position="229"/>
    </location>
</feature>
<keyword evidence="5" id="KW-0325">Glycoprotein</keyword>
<dbReference type="SMART" id="SM00408">
    <property type="entry name" value="IGc2"/>
    <property type="match status" value="8"/>
</dbReference>
<keyword evidence="3 8" id="KW-0472">Membrane</keyword>
<dbReference type="GO" id="GO:0005886">
    <property type="term" value="C:plasma membrane"/>
    <property type="evidence" value="ECO:0007669"/>
    <property type="project" value="TreeGrafter"/>
</dbReference>
<dbReference type="InterPro" id="IPR013783">
    <property type="entry name" value="Ig-like_fold"/>
</dbReference>
<keyword evidence="8" id="KW-1133">Transmembrane helix</keyword>
<comment type="caution">
    <text evidence="12">The sequence shown here is derived from an EMBL/GenBank/DDBJ whole genome shotgun (WGS) entry which is preliminary data.</text>
</comment>
<dbReference type="FunFam" id="2.60.40.10:FF:000405">
    <property type="entry name" value="nephrin isoform X1"/>
    <property type="match status" value="1"/>
</dbReference>
<dbReference type="Pfam" id="PF13927">
    <property type="entry name" value="Ig_3"/>
    <property type="match status" value="3"/>
</dbReference>
<dbReference type="CDD" id="cd00063">
    <property type="entry name" value="FN3"/>
    <property type="match status" value="1"/>
</dbReference>
<evidence type="ECO:0000256" key="3">
    <source>
        <dbReference type="ARBA" id="ARBA00023136"/>
    </source>
</evidence>
<feature type="domain" description="Ig-like" evidence="10">
    <location>
        <begin position="631"/>
        <end position="721"/>
    </location>
</feature>